<evidence type="ECO:0000313" key="5">
    <source>
        <dbReference type="Proteomes" id="UP000838412"/>
    </source>
</evidence>
<dbReference type="SMART" id="SM01411">
    <property type="entry name" value="Ephrin_rec_like"/>
    <property type="match status" value="1"/>
</dbReference>
<reference evidence="4" key="1">
    <citation type="submission" date="2022-01" db="EMBL/GenBank/DDBJ databases">
        <authorList>
            <person name="Braso-Vives M."/>
        </authorList>
    </citation>
    <scope>NUCLEOTIDE SEQUENCE</scope>
</reference>
<dbReference type="SUPFAM" id="SSF103647">
    <property type="entry name" value="TSP type-3 repeat"/>
    <property type="match status" value="2"/>
</dbReference>
<dbReference type="PANTHER" id="PTHR10199">
    <property type="entry name" value="THROMBOSPONDIN"/>
    <property type="match status" value="1"/>
</dbReference>
<feature type="domain" description="Tyrosine-protein kinase ephrin type A/B receptor-like" evidence="3">
    <location>
        <begin position="48"/>
        <end position="82"/>
    </location>
</feature>
<dbReference type="GO" id="GO:0007155">
    <property type="term" value="P:cell adhesion"/>
    <property type="evidence" value="ECO:0007669"/>
    <property type="project" value="InterPro"/>
</dbReference>
<dbReference type="GO" id="GO:0005509">
    <property type="term" value="F:calcium ion binding"/>
    <property type="evidence" value="ECO:0007669"/>
    <property type="project" value="InterPro"/>
</dbReference>
<evidence type="ECO:0000259" key="3">
    <source>
        <dbReference type="Pfam" id="PF07699"/>
    </source>
</evidence>
<keyword evidence="2" id="KW-0106">Calcium</keyword>
<protein>
    <submittedName>
        <fullName evidence="4">COMP protein</fullName>
    </submittedName>
</protein>
<sequence>MTIDGKMAGGASYTYTMTTTPAFKTDCQDGQMTVIENFSAYCLGCPRGTHKQANSTTCVKCDYREYQDEEGQSSCKLCPSGTNAVFKDCIPQCVGDKPPCADCLLVSWSFRCKFSDGWAGSSGGLVCGREDDMDGFSDVPIECGNETCIIDNCPGTPNEDQLNIDGVWKGDVCEVDIDGDGVFNDEIDSDGDGVGSMCDNCVSTPNPDQANSDDTEAGDACERALEELIALS</sequence>
<dbReference type="EMBL" id="OV696694">
    <property type="protein sequence ID" value="CAH1274538.1"/>
    <property type="molecule type" value="Genomic_DNA"/>
</dbReference>
<proteinExistence type="predicted"/>
<keyword evidence="1" id="KW-0732">Signal</keyword>
<organism evidence="4 5">
    <name type="scientific">Branchiostoma lanceolatum</name>
    <name type="common">Common lancelet</name>
    <name type="synonym">Amphioxus lanceolatum</name>
    <dbReference type="NCBI Taxonomy" id="7740"/>
    <lineage>
        <taxon>Eukaryota</taxon>
        <taxon>Metazoa</taxon>
        <taxon>Chordata</taxon>
        <taxon>Cephalochordata</taxon>
        <taxon>Leptocardii</taxon>
        <taxon>Amphioxiformes</taxon>
        <taxon>Branchiostomatidae</taxon>
        <taxon>Branchiostoma</taxon>
    </lineage>
</organism>
<evidence type="ECO:0000256" key="1">
    <source>
        <dbReference type="ARBA" id="ARBA00022729"/>
    </source>
</evidence>
<name>A0A8K0AJD9_BRALA</name>
<dbReference type="Pfam" id="PF07699">
    <property type="entry name" value="Ephrin_rec_like"/>
    <property type="match status" value="1"/>
</dbReference>
<dbReference type="InterPro" id="IPR003367">
    <property type="entry name" value="Thrombospondin_3-like_rpt"/>
</dbReference>
<dbReference type="AlphaFoldDB" id="A0A8K0AJD9"/>
<gene>
    <name evidence="4" type="primary">COMP</name>
    <name evidence="4" type="ORF">BLAG_LOCUS25534</name>
</gene>
<dbReference type="InterPro" id="IPR028974">
    <property type="entry name" value="TSP_type-3_rpt"/>
</dbReference>
<dbReference type="PANTHER" id="PTHR10199:SF100">
    <property type="entry name" value="THROMBOSPONDIN, ISOFORM A"/>
    <property type="match status" value="1"/>
</dbReference>
<dbReference type="OrthoDB" id="439917at2759"/>
<dbReference type="Pfam" id="PF02412">
    <property type="entry name" value="TSP_3"/>
    <property type="match status" value="2"/>
</dbReference>
<accession>A0A8K0AJD9</accession>
<dbReference type="Proteomes" id="UP000838412">
    <property type="component" value="Chromosome 9"/>
</dbReference>
<evidence type="ECO:0000313" key="4">
    <source>
        <dbReference type="EMBL" id="CAH1274538.1"/>
    </source>
</evidence>
<dbReference type="Gene3D" id="4.10.1080.10">
    <property type="entry name" value="TSP type-3 repeat"/>
    <property type="match status" value="1"/>
</dbReference>
<dbReference type="InterPro" id="IPR011641">
    <property type="entry name" value="Tyr-kin_ephrin_A/B_rcpt-like"/>
</dbReference>
<evidence type="ECO:0000256" key="2">
    <source>
        <dbReference type="ARBA" id="ARBA00022837"/>
    </source>
</evidence>
<keyword evidence="5" id="KW-1185">Reference proteome</keyword>